<reference evidence="3" key="1">
    <citation type="submission" date="2017-03" db="EMBL/GenBank/DDBJ databases">
        <authorList>
            <person name="Monnet C."/>
        </authorList>
    </citation>
    <scope>NUCLEOTIDE SEQUENCE [LARGE SCALE GENOMIC DNA]</scope>
    <source>
        <strain evidence="3">SJ5-8</strain>
    </source>
</reference>
<evidence type="ECO:0000313" key="3">
    <source>
        <dbReference type="Proteomes" id="UP000234462"/>
    </source>
</evidence>
<dbReference type="RefSeq" id="WP_101590075.1">
    <property type="nucleotide sequence ID" value="NZ_FXZM01000018.1"/>
</dbReference>
<evidence type="ECO:0000256" key="1">
    <source>
        <dbReference type="SAM" id="MobiDB-lite"/>
    </source>
</evidence>
<protein>
    <recommendedName>
        <fullName evidence="4">Polysaccharide pyruvyl transferase</fullName>
    </recommendedName>
</protein>
<organism evidence="2 3">
    <name type="scientific">Brevibacterium jeotgali</name>
    <dbReference type="NCBI Taxonomy" id="1262550"/>
    <lineage>
        <taxon>Bacteria</taxon>
        <taxon>Bacillati</taxon>
        <taxon>Actinomycetota</taxon>
        <taxon>Actinomycetes</taxon>
        <taxon>Micrococcales</taxon>
        <taxon>Brevibacteriaceae</taxon>
        <taxon>Brevibacterium</taxon>
    </lineage>
</organism>
<proteinExistence type="predicted"/>
<dbReference type="AlphaFoldDB" id="A0A2H1L8F4"/>
<feature type="compositionally biased region" description="Basic residues" evidence="1">
    <location>
        <begin position="276"/>
        <end position="290"/>
    </location>
</feature>
<evidence type="ECO:0000313" key="2">
    <source>
        <dbReference type="EMBL" id="SMY13177.1"/>
    </source>
</evidence>
<gene>
    <name evidence="2" type="ORF">BJEO58_02787</name>
</gene>
<name>A0A2H1L8F4_9MICO</name>
<evidence type="ECO:0008006" key="4">
    <source>
        <dbReference type="Google" id="ProtNLM"/>
    </source>
</evidence>
<dbReference type="Proteomes" id="UP000234462">
    <property type="component" value="Unassembled WGS sequence"/>
</dbReference>
<dbReference type="OrthoDB" id="9767435at2"/>
<feature type="compositionally biased region" description="Basic and acidic residues" evidence="1">
    <location>
        <begin position="244"/>
        <end position="260"/>
    </location>
</feature>
<dbReference type="EMBL" id="FXZM01000018">
    <property type="protein sequence ID" value="SMY13177.1"/>
    <property type="molecule type" value="Genomic_DNA"/>
</dbReference>
<feature type="region of interest" description="Disordered" evidence="1">
    <location>
        <begin position="244"/>
        <end position="290"/>
    </location>
</feature>
<sequence length="290" mass="33104">MTPKAPQQALEFLHRLPESFADATYIPQDFGDFSKVYSGMVDVSANSFRDTVDNYPNSLTHAPFRTGNLRFYLNAPSWIEDMKSFDLSIGTRIHGNVLPTHAGTPSLTLMYGSRLKELADYHHLPRVLAADVSLDTRLEELVEGVDFHEPEKHHAENFERYVSFLDENSITHSYRRADSELVFDRRLRAMEPQPPITPITALTDLDEIRERITLGHDISREKNVKQKDAIRRLRAEISSLKDEKKALRAERDAAKKDATAARRLAASRTPRGLAGRAKRKIQRTLRRGEQ</sequence>
<accession>A0A2H1L8F4</accession>
<keyword evidence="3" id="KW-1185">Reference proteome</keyword>